<organism evidence="3 4">
    <name type="scientific">Spinactinospora alkalitolerans</name>
    <dbReference type="NCBI Taxonomy" id="687207"/>
    <lineage>
        <taxon>Bacteria</taxon>
        <taxon>Bacillati</taxon>
        <taxon>Actinomycetota</taxon>
        <taxon>Actinomycetes</taxon>
        <taxon>Streptosporangiales</taxon>
        <taxon>Nocardiopsidaceae</taxon>
        <taxon>Spinactinospora</taxon>
    </lineage>
</organism>
<evidence type="ECO:0000313" key="4">
    <source>
        <dbReference type="Proteomes" id="UP000589036"/>
    </source>
</evidence>
<accession>A0A852TRR1</accession>
<dbReference type="EMBL" id="JACCCC010000001">
    <property type="protein sequence ID" value="NYE46699.1"/>
    <property type="molecule type" value="Genomic_DNA"/>
</dbReference>
<dbReference type="InterPro" id="IPR009003">
    <property type="entry name" value="Peptidase_S1_PA"/>
</dbReference>
<gene>
    <name evidence="3" type="ORF">HDA32_001819</name>
</gene>
<dbReference type="Proteomes" id="UP000589036">
    <property type="component" value="Unassembled WGS sequence"/>
</dbReference>
<sequence>MEFTDEEAQEALEYWTPERRGQAQSAVFPTTPESGPHDVSLDGELVTPRSLAPSAAPPTSPQTDALGRSSLEGLQTSADLSTAQRWNYNWGYPPSSTIGKLYAVTTSGDPQICTASVINTPHGSALWTAAHCIYEPFAGAYTNVVFEPQVRDGLGQRGTWSALEIFVPPEWAQTGEWRYDIGLVLTAPGGENDQSLEAELGSQGYDFGHGWDPDSYGASPESNAVNFGYPLEGYNRDDFDGGDLWYCTGLPDANPSTPGRLSEGRMSCDMGRGASGGPWISRLHPVEGTGTIIGSNSHYNTDPEGERIDGSVYSGSHDILATALISNAR</sequence>
<feature type="compositionally biased region" description="Acidic residues" evidence="1">
    <location>
        <begin position="1"/>
        <end position="10"/>
    </location>
</feature>
<protein>
    <submittedName>
        <fullName evidence="3">V8-like Glu-specific endopeptidase</fullName>
    </submittedName>
</protein>
<name>A0A852TRR1_9ACTN</name>
<dbReference type="InterPro" id="IPR001254">
    <property type="entry name" value="Trypsin_dom"/>
</dbReference>
<dbReference type="GO" id="GO:0006508">
    <property type="term" value="P:proteolysis"/>
    <property type="evidence" value="ECO:0007669"/>
    <property type="project" value="InterPro"/>
</dbReference>
<feature type="domain" description="Peptidase S1" evidence="2">
    <location>
        <begin position="108"/>
        <end position="189"/>
    </location>
</feature>
<dbReference type="AlphaFoldDB" id="A0A852TRR1"/>
<keyword evidence="4" id="KW-1185">Reference proteome</keyword>
<feature type="compositionally biased region" description="Polar residues" evidence="1">
    <location>
        <begin position="22"/>
        <end position="33"/>
    </location>
</feature>
<evidence type="ECO:0000259" key="2">
    <source>
        <dbReference type="Pfam" id="PF00089"/>
    </source>
</evidence>
<feature type="region of interest" description="Disordered" evidence="1">
    <location>
        <begin position="292"/>
        <end position="311"/>
    </location>
</feature>
<dbReference type="Pfam" id="PF00089">
    <property type="entry name" value="Trypsin"/>
    <property type="match status" value="1"/>
</dbReference>
<feature type="region of interest" description="Disordered" evidence="1">
    <location>
        <begin position="1"/>
        <end position="67"/>
    </location>
</feature>
<dbReference type="GO" id="GO:0004252">
    <property type="term" value="F:serine-type endopeptidase activity"/>
    <property type="evidence" value="ECO:0007669"/>
    <property type="project" value="InterPro"/>
</dbReference>
<comment type="caution">
    <text evidence="3">The sequence shown here is derived from an EMBL/GenBank/DDBJ whole genome shotgun (WGS) entry which is preliminary data.</text>
</comment>
<evidence type="ECO:0000313" key="3">
    <source>
        <dbReference type="EMBL" id="NYE46699.1"/>
    </source>
</evidence>
<reference evidence="3 4" key="1">
    <citation type="submission" date="2020-07" db="EMBL/GenBank/DDBJ databases">
        <title>Sequencing the genomes of 1000 actinobacteria strains.</title>
        <authorList>
            <person name="Klenk H.-P."/>
        </authorList>
    </citation>
    <scope>NUCLEOTIDE SEQUENCE [LARGE SCALE GENOMIC DNA]</scope>
    <source>
        <strain evidence="3 4">CXB654</strain>
    </source>
</reference>
<evidence type="ECO:0000256" key="1">
    <source>
        <dbReference type="SAM" id="MobiDB-lite"/>
    </source>
</evidence>
<dbReference type="SUPFAM" id="SSF50494">
    <property type="entry name" value="Trypsin-like serine proteases"/>
    <property type="match status" value="1"/>
</dbReference>
<dbReference type="Gene3D" id="2.40.10.10">
    <property type="entry name" value="Trypsin-like serine proteases"/>
    <property type="match status" value="2"/>
</dbReference>
<proteinExistence type="predicted"/>
<dbReference type="InterPro" id="IPR043504">
    <property type="entry name" value="Peptidase_S1_PA_chymotrypsin"/>
</dbReference>
<dbReference type="RefSeq" id="WP_179642762.1">
    <property type="nucleotide sequence ID" value="NZ_BAAAYY010000033.1"/>
</dbReference>